<accession>A0ACC1YEM5</accession>
<organism evidence="1 2">
    <name type="scientific">Melia azedarach</name>
    <name type="common">Chinaberry tree</name>
    <dbReference type="NCBI Taxonomy" id="155640"/>
    <lineage>
        <taxon>Eukaryota</taxon>
        <taxon>Viridiplantae</taxon>
        <taxon>Streptophyta</taxon>
        <taxon>Embryophyta</taxon>
        <taxon>Tracheophyta</taxon>
        <taxon>Spermatophyta</taxon>
        <taxon>Magnoliopsida</taxon>
        <taxon>eudicotyledons</taxon>
        <taxon>Gunneridae</taxon>
        <taxon>Pentapetalae</taxon>
        <taxon>rosids</taxon>
        <taxon>malvids</taxon>
        <taxon>Sapindales</taxon>
        <taxon>Meliaceae</taxon>
        <taxon>Melia</taxon>
    </lineage>
</organism>
<evidence type="ECO:0000313" key="1">
    <source>
        <dbReference type="EMBL" id="KAJ4722290.1"/>
    </source>
</evidence>
<name>A0ACC1YEM5_MELAZ</name>
<gene>
    <name evidence="1" type="ORF">OWV82_005814</name>
</gene>
<keyword evidence="2" id="KW-1185">Reference proteome</keyword>
<evidence type="ECO:0000313" key="2">
    <source>
        <dbReference type="Proteomes" id="UP001164539"/>
    </source>
</evidence>
<dbReference type="EMBL" id="CM051396">
    <property type="protein sequence ID" value="KAJ4722290.1"/>
    <property type="molecule type" value="Genomic_DNA"/>
</dbReference>
<sequence length="547" mass="61328">MAVYYKFKSARDYDSIPIDGPFISLCILKQKFFESKRLGRGTDVDIQVTNAQTNEEYLDETMLIPKNTSVLIRRVPGFLCRSIVIEKEPKVKCAQPEKNDISADSTAVKYTDDQFGTDLYAIPHEAPLVQSSNPLDVDEDSKIKALVDTPAMNLLFSHGRGFDLERRTPPRGYVCHRCNVPGHFIKHCPTNGDPKYDVKRLKNPTGIPKSMLIATSAVLRPNIEASFEKEIGGLRSSTCSTSDFPPELRCPLCEEVMKDAVFASKCCFRSSCDKSIRNHIITKAMCVCGAKAILADHLLPNKTLRDTINRILQSGNSSVESAGSTSQVQDMESARCSLQPELPSPTLYTALNGAQKPSSPVDHKDTRIPKQTVDEVVGRVQPAVAQASQGSSASEVETGEEKKEKKKIKVGMPANELQWKTPQNVRVESCVMPLGPSAYNYNPYWTGMQYAAPLAAGAMPNYMGYMMPVVSPQRDLAEEFGMEMNVQDLHHRGNNHYRSMRSAPEPLPRPSKRKSDHRDPEYVYDYHDRQRKRHHYHHHHCFVLPDT</sequence>
<dbReference type="Proteomes" id="UP001164539">
    <property type="component" value="Chromosome 3"/>
</dbReference>
<proteinExistence type="predicted"/>
<reference evidence="1 2" key="1">
    <citation type="journal article" date="2023" name="Science">
        <title>Complex scaffold remodeling in plant triterpene biosynthesis.</title>
        <authorList>
            <person name="De La Pena R."/>
            <person name="Hodgson H."/>
            <person name="Liu J.C."/>
            <person name="Stephenson M.J."/>
            <person name="Martin A.C."/>
            <person name="Owen C."/>
            <person name="Harkess A."/>
            <person name="Leebens-Mack J."/>
            <person name="Jimenez L.E."/>
            <person name="Osbourn A."/>
            <person name="Sattely E.S."/>
        </authorList>
    </citation>
    <scope>NUCLEOTIDE SEQUENCE [LARGE SCALE GENOMIC DNA]</scope>
    <source>
        <strain evidence="2">cv. JPN11</strain>
        <tissue evidence="1">Leaf</tissue>
    </source>
</reference>
<comment type="caution">
    <text evidence="1">The sequence shown here is derived from an EMBL/GenBank/DDBJ whole genome shotgun (WGS) entry which is preliminary data.</text>
</comment>
<protein>
    <submittedName>
        <fullName evidence="1">DWNN domain, a CCHC-type zinc finger</fullName>
    </submittedName>
</protein>